<comment type="subcellular location">
    <subcellularLocation>
        <location evidence="1">Secreted</location>
    </subcellularLocation>
</comment>
<evidence type="ECO:0000256" key="1">
    <source>
        <dbReference type="ARBA" id="ARBA00004613"/>
    </source>
</evidence>
<evidence type="ECO:0000256" key="7">
    <source>
        <dbReference type="ARBA" id="ARBA00023198"/>
    </source>
</evidence>
<keyword evidence="7" id="KW-0395">Inflammatory response</keyword>
<dbReference type="GO" id="GO:0008009">
    <property type="term" value="F:chemokine activity"/>
    <property type="evidence" value="ECO:0007669"/>
    <property type="project" value="InterPro"/>
</dbReference>
<evidence type="ECO:0000313" key="10">
    <source>
        <dbReference type="Proteomes" id="UP000053745"/>
    </source>
</evidence>
<keyword evidence="6" id="KW-0732">Signal</keyword>
<keyword evidence="5" id="KW-0964">Secreted</keyword>
<dbReference type="InterPro" id="IPR039809">
    <property type="entry name" value="Chemokine_b/g/d"/>
</dbReference>
<gene>
    <name evidence="9" type="ORF">N323_02373</name>
</gene>
<dbReference type="PANTHER" id="PTHR12015">
    <property type="entry name" value="SMALL INDUCIBLE CYTOKINE A"/>
    <property type="match status" value="1"/>
</dbReference>
<dbReference type="InterPro" id="IPR036048">
    <property type="entry name" value="Interleukin_8-like_sf"/>
</dbReference>
<dbReference type="FunFam" id="2.40.50.40:FF:000002">
    <property type="entry name" value="C-C motif chemokine"/>
    <property type="match status" value="1"/>
</dbReference>
<evidence type="ECO:0000256" key="3">
    <source>
        <dbReference type="ARBA" id="ARBA00022500"/>
    </source>
</evidence>
<proteinExistence type="inferred from homology"/>
<evidence type="ECO:0000256" key="5">
    <source>
        <dbReference type="ARBA" id="ARBA00022525"/>
    </source>
</evidence>
<evidence type="ECO:0000259" key="8">
    <source>
        <dbReference type="SMART" id="SM00199"/>
    </source>
</evidence>
<dbReference type="GO" id="GO:0006954">
    <property type="term" value="P:inflammatory response"/>
    <property type="evidence" value="ECO:0007669"/>
    <property type="project" value="UniProtKB-KW"/>
</dbReference>
<feature type="domain" description="Chemokine interleukin-8-like" evidence="8">
    <location>
        <begin position="5"/>
        <end position="63"/>
    </location>
</feature>
<organism evidence="9 10">
    <name type="scientific">Cathartes aura</name>
    <name type="common">Turkey vulture</name>
    <name type="synonym">Vultur aura</name>
    <dbReference type="NCBI Taxonomy" id="43455"/>
    <lineage>
        <taxon>Eukaryota</taxon>
        <taxon>Metazoa</taxon>
        <taxon>Chordata</taxon>
        <taxon>Craniata</taxon>
        <taxon>Vertebrata</taxon>
        <taxon>Euteleostomi</taxon>
        <taxon>Archelosauria</taxon>
        <taxon>Archosauria</taxon>
        <taxon>Dinosauria</taxon>
        <taxon>Saurischia</taxon>
        <taxon>Theropoda</taxon>
        <taxon>Coelurosauria</taxon>
        <taxon>Aves</taxon>
        <taxon>Neognathae</taxon>
        <taxon>Neoaves</taxon>
        <taxon>Telluraves</taxon>
        <taxon>Accipitrimorphae</taxon>
        <taxon>Accipitriformes</taxon>
        <taxon>Cathartidae</taxon>
        <taxon>Cathartes</taxon>
    </lineage>
</organism>
<evidence type="ECO:0000313" key="9">
    <source>
        <dbReference type="EMBL" id="KFP53675.1"/>
    </source>
</evidence>
<dbReference type="SUPFAM" id="SSF54117">
    <property type="entry name" value="Interleukin 8-like chemokines"/>
    <property type="match status" value="1"/>
</dbReference>
<dbReference type="OrthoDB" id="9892424at2759"/>
<keyword evidence="4" id="KW-0202">Cytokine</keyword>
<dbReference type="SMART" id="SM00199">
    <property type="entry name" value="SCY"/>
    <property type="match status" value="1"/>
</dbReference>
<dbReference type="GO" id="GO:0006955">
    <property type="term" value="P:immune response"/>
    <property type="evidence" value="ECO:0007669"/>
    <property type="project" value="InterPro"/>
</dbReference>
<name>A0A091LEX1_CATAU</name>
<sequence>APYSPSECCFSYVKSPVRLANLKDFYTTPKECFFSAVVFETRKGNKVCANPEMTWVDKAVKSLQKRKALHA</sequence>
<dbReference type="AlphaFoldDB" id="A0A091LEX1"/>
<dbReference type="Gene3D" id="2.40.50.40">
    <property type="match status" value="1"/>
</dbReference>
<dbReference type="CDD" id="cd00272">
    <property type="entry name" value="Chemokine_CC"/>
    <property type="match status" value="1"/>
</dbReference>
<evidence type="ECO:0000256" key="4">
    <source>
        <dbReference type="ARBA" id="ARBA00022514"/>
    </source>
</evidence>
<evidence type="ECO:0000256" key="2">
    <source>
        <dbReference type="ARBA" id="ARBA00010868"/>
    </source>
</evidence>
<comment type="similarity">
    <text evidence="2">Belongs to the intercrine beta (chemokine CC) family.</text>
</comment>
<dbReference type="PANTHER" id="PTHR12015:SF111">
    <property type="entry name" value="C-C MOTIF CHEMOKINE 17"/>
    <property type="match status" value="1"/>
</dbReference>
<accession>A0A091LEX1</accession>
<dbReference type="Pfam" id="PF00048">
    <property type="entry name" value="IL8"/>
    <property type="match status" value="1"/>
</dbReference>
<dbReference type="InterPro" id="IPR001811">
    <property type="entry name" value="Chemokine_IL8-like_dom"/>
</dbReference>
<reference evidence="9 10" key="1">
    <citation type="submission" date="2014-04" db="EMBL/GenBank/DDBJ databases">
        <title>Genome evolution of avian class.</title>
        <authorList>
            <person name="Zhang G."/>
            <person name="Li C."/>
        </authorList>
    </citation>
    <scope>NUCLEOTIDE SEQUENCE [LARGE SCALE GENOMIC DNA]</scope>
    <source>
        <strain evidence="9">BGI_N323</strain>
    </source>
</reference>
<dbReference type="GO" id="GO:0005615">
    <property type="term" value="C:extracellular space"/>
    <property type="evidence" value="ECO:0007669"/>
    <property type="project" value="UniProtKB-KW"/>
</dbReference>
<keyword evidence="3" id="KW-0145">Chemotaxis</keyword>
<feature type="non-terminal residue" evidence="9">
    <location>
        <position position="71"/>
    </location>
</feature>
<feature type="non-terminal residue" evidence="9">
    <location>
        <position position="1"/>
    </location>
</feature>
<evidence type="ECO:0000256" key="6">
    <source>
        <dbReference type="ARBA" id="ARBA00022729"/>
    </source>
</evidence>
<dbReference type="EMBL" id="KL314296">
    <property type="protein sequence ID" value="KFP53675.1"/>
    <property type="molecule type" value="Genomic_DNA"/>
</dbReference>
<keyword evidence="10" id="KW-1185">Reference proteome</keyword>
<dbReference type="Proteomes" id="UP000053745">
    <property type="component" value="Unassembled WGS sequence"/>
</dbReference>
<protein>
    <submittedName>
        <fullName evidence="9">C-C motif chemokine 14</fullName>
    </submittedName>
</protein>